<dbReference type="Proteomes" id="UP001148662">
    <property type="component" value="Unassembled WGS sequence"/>
</dbReference>
<dbReference type="EMBL" id="JANHOG010001762">
    <property type="protein sequence ID" value="KAJ3531985.1"/>
    <property type="molecule type" value="Genomic_DNA"/>
</dbReference>
<gene>
    <name evidence="1" type="ORF">NM688_g7494</name>
</gene>
<proteinExistence type="predicted"/>
<comment type="caution">
    <text evidence="1">The sequence shown here is derived from an EMBL/GenBank/DDBJ whole genome shotgun (WGS) entry which is preliminary data.</text>
</comment>
<evidence type="ECO:0000313" key="1">
    <source>
        <dbReference type="EMBL" id="KAJ3531985.1"/>
    </source>
</evidence>
<protein>
    <submittedName>
        <fullName evidence="1">Uncharacterized protein</fullName>
    </submittedName>
</protein>
<accession>A0ACC1S4I9</accession>
<name>A0ACC1S4I9_9APHY</name>
<keyword evidence="2" id="KW-1185">Reference proteome</keyword>
<reference evidence="1" key="1">
    <citation type="submission" date="2022-07" db="EMBL/GenBank/DDBJ databases">
        <title>Genome Sequence of Phlebia brevispora.</title>
        <authorList>
            <person name="Buettner E."/>
        </authorList>
    </citation>
    <scope>NUCLEOTIDE SEQUENCE</scope>
    <source>
        <strain evidence="1">MPL23</strain>
    </source>
</reference>
<evidence type="ECO:0000313" key="2">
    <source>
        <dbReference type="Proteomes" id="UP001148662"/>
    </source>
</evidence>
<organism evidence="1 2">
    <name type="scientific">Phlebia brevispora</name>
    <dbReference type="NCBI Taxonomy" id="194682"/>
    <lineage>
        <taxon>Eukaryota</taxon>
        <taxon>Fungi</taxon>
        <taxon>Dikarya</taxon>
        <taxon>Basidiomycota</taxon>
        <taxon>Agaricomycotina</taxon>
        <taxon>Agaricomycetes</taxon>
        <taxon>Polyporales</taxon>
        <taxon>Meruliaceae</taxon>
        <taxon>Phlebia</taxon>
    </lineage>
</organism>
<sequence length="115" mass="13077">MERNISKFDISNPLSAFHFATVLLRLKASDRKLKDLFKAHESDFITMLASGTYKPWAKESPNMDEQDEQDEQEDLEPMEDDLESTGFRGARSSSALAPLPEDDELAEQVRSIKLN</sequence>